<evidence type="ECO:0000256" key="4">
    <source>
        <dbReference type="ARBA" id="ARBA00023136"/>
    </source>
</evidence>
<feature type="transmembrane region" description="Helical" evidence="5">
    <location>
        <begin position="104"/>
        <end position="124"/>
    </location>
</feature>
<feature type="domain" description="O-antigen ligase-related" evidence="6">
    <location>
        <begin position="229"/>
        <end position="369"/>
    </location>
</feature>
<feature type="transmembrane region" description="Helical" evidence="5">
    <location>
        <begin position="20"/>
        <end position="39"/>
    </location>
</feature>
<dbReference type="PANTHER" id="PTHR37422">
    <property type="entry name" value="TEICHURONIC ACID BIOSYNTHESIS PROTEIN TUAE"/>
    <property type="match status" value="1"/>
</dbReference>
<protein>
    <recommendedName>
        <fullName evidence="6">O-antigen ligase-related domain-containing protein</fullName>
    </recommendedName>
</protein>
<feature type="transmembrane region" description="Helical" evidence="5">
    <location>
        <begin position="200"/>
        <end position="216"/>
    </location>
</feature>
<evidence type="ECO:0000256" key="3">
    <source>
        <dbReference type="ARBA" id="ARBA00022989"/>
    </source>
</evidence>
<dbReference type="InterPro" id="IPR051533">
    <property type="entry name" value="WaaL-like"/>
</dbReference>
<dbReference type="PANTHER" id="PTHR37422:SF13">
    <property type="entry name" value="LIPOPOLYSACCHARIDE BIOSYNTHESIS PROTEIN PA4999-RELATED"/>
    <property type="match status" value="1"/>
</dbReference>
<evidence type="ECO:0000259" key="6">
    <source>
        <dbReference type="Pfam" id="PF04932"/>
    </source>
</evidence>
<feature type="transmembrane region" description="Helical" evidence="5">
    <location>
        <begin position="395"/>
        <end position="416"/>
    </location>
</feature>
<feature type="transmembrane region" description="Helical" evidence="5">
    <location>
        <begin position="421"/>
        <end position="438"/>
    </location>
</feature>
<feature type="transmembrane region" description="Helical" evidence="5">
    <location>
        <begin position="266"/>
        <end position="289"/>
    </location>
</feature>
<evidence type="ECO:0000313" key="8">
    <source>
        <dbReference type="Proteomes" id="UP000632339"/>
    </source>
</evidence>
<keyword evidence="3 5" id="KW-1133">Transmembrane helix</keyword>
<reference evidence="8" key="1">
    <citation type="journal article" date="2019" name="Int. J. Syst. Evol. Microbiol.">
        <title>The Global Catalogue of Microorganisms (GCM) 10K type strain sequencing project: providing services to taxonomists for standard genome sequencing and annotation.</title>
        <authorList>
            <consortium name="The Broad Institute Genomics Platform"/>
            <consortium name="The Broad Institute Genome Sequencing Center for Infectious Disease"/>
            <person name="Wu L."/>
            <person name="Ma J."/>
        </authorList>
    </citation>
    <scope>NUCLEOTIDE SEQUENCE [LARGE SCALE GENOMIC DNA]</scope>
    <source>
        <strain evidence="8">CGMCC 1.6375</strain>
    </source>
</reference>
<comment type="subcellular location">
    <subcellularLocation>
        <location evidence="1">Membrane</location>
        <topology evidence="1">Multi-pass membrane protein</topology>
    </subcellularLocation>
</comment>
<feature type="transmembrane region" description="Helical" evidence="5">
    <location>
        <begin position="74"/>
        <end position="92"/>
    </location>
</feature>
<dbReference type="InterPro" id="IPR007016">
    <property type="entry name" value="O-antigen_ligase-rel_domated"/>
</dbReference>
<gene>
    <name evidence="7" type="ORF">GCM10010967_53030</name>
</gene>
<evidence type="ECO:0000256" key="5">
    <source>
        <dbReference type="SAM" id="Phobius"/>
    </source>
</evidence>
<feature type="transmembrane region" description="Helical" evidence="5">
    <location>
        <begin position="161"/>
        <end position="180"/>
    </location>
</feature>
<keyword evidence="2 5" id="KW-0812">Transmembrane</keyword>
<accession>A0ABQ2IJP6</accession>
<dbReference type="Proteomes" id="UP000632339">
    <property type="component" value="Unassembled WGS sequence"/>
</dbReference>
<dbReference type="Pfam" id="PF04932">
    <property type="entry name" value="Wzy_C"/>
    <property type="match status" value="1"/>
</dbReference>
<name>A0ABQ2IJP6_9BACT</name>
<evidence type="ECO:0000256" key="1">
    <source>
        <dbReference type="ARBA" id="ARBA00004141"/>
    </source>
</evidence>
<feature type="transmembrane region" description="Helical" evidence="5">
    <location>
        <begin position="223"/>
        <end position="254"/>
    </location>
</feature>
<evidence type="ECO:0000256" key="2">
    <source>
        <dbReference type="ARBA" id="ARBA00022692"/>
    </source>
</evidence>
<organism evidence="7 8">
    <name type="scientific">Dyadobacter beijingensis</name>
    <dbReference type="NCBI Taxonomy" id="365489"/>
    <lineage>
        <taxon>Bacteria</taxon>
        <taxon>Pseudomonadati</taxon>
        <taxon>Bacteroidota</taxon>
        <taxon>Cytophagia</taxon>
        <taxon>Cytophagales</taxon>
        <taxon>Spirosomataceae</taxon>
        <taxon>Dyadobacter</taxon>
    </lineage>
</organism>
<feature type="transmembrane region" description="Helical" evidence="5">
    <location>
        <begin position="130"/>
        <end position="149"/>
    </location>
</feature>
<keyword evidence="8" id="KW-1185">Reference proteome</keyword>
<comment type="caution">
    <text evidence="7">The sequence shown here is derived from an EMBL/GenBank/DDBJ whole genome shotgun (WGS) entry which is preliminary data.</text>
</comment>
<evidence type="ECO:0000313" key="7">
    <source>
        <dbReference type="EMBL" id="GGN10555.1"/>
    </source>
</evidence>
<feature type="transmembrane region" description="Helical" evidence="5">
    <location>
        <begin position="364"/>
        <end position="383"/>
    </location>
</feature>
<sequence>MAVAGMLTALFDPLLIFGENRLQTIVVLSFYLYCIIVLVAPAGHRLFHLISIPVFSQFLHLYQKYDFPAGANSLWRLLPFVLVDMHLLILLAQFRIRLSIAEQCVFVSWIVLHVLFIGISPNLAATIGGAFLLFLITLPAYFAALSILSHAPAFRAELEKCLFILFVILALGTFGLVFAGMRYKDADNLLVTRNISDTNVTMAYFILLWPFVLLYLKRRGNPLLLTILMVMLFAAVVILSFSRGAVFIVAPYLAASLFIGNGKVRLIWLAMLGGMLCFFLDELVSLANVDVAYPWQLRFGELHSVGPAWEKWQEASGRLDIHRVAWQLFLKSPLYGHGIASFEVLGPGYREAHSLLFTSLAEQGLAGTCYLYGLFVALGYGMFQKARFDSGSWLLLLSLAAYLVFVHSVGSVFVIIPAKSLTINCIAPILLICMYHYSQSVNSD</sequence>
<proteinExistence type="predicted"/>
<keyword evidence="4 5" id="KW-0472">Membrane</keyword>
<dbReference type="EMBL" id="BMLI01000003">
    <property type="protein sequence ID" value="GGN10555.1"/>
    <property type="molecule type" value="Genomic_DNA"/>
</dbReference>